<name>X0YIK9_9ZZZZ</name>
<proteinExistence type="predicted"/>
<sequence length="56" mass="6171">IACGRPHRASGELAYHVLHIMQAFEESSETGRHIEITSRCSRPAPLPLGLMEGELD</sequence>
<evidence type="ECO:0008006" key="2">
    <source>
        <dbReference type="Google" id="ProtNLM"/>
    </source>
</evidence>
<evidence type="ECO:0000313" key="1">
    <source>
        <dbReference type="EMBL" id="GAG46972.1"/>
    </source>
</evidence>
<gene>
    <name evidence="1" type="ORF">S01H1_80339</name>
</gene>
<organism evidence="1">
    <name type="scientific">marine sediment metagenome</name>
    <dbReference type="NCBI Taxonomy" id="412755"/>
    <lineage>
        <taxon>unclassified sequences</taxon>
        <taxon>metagenomes</taxon>
        <taxon>ecological metagenomes</taxon>
    </lineage>
</organism>
<accession>X0YIK9</accession>
<feature type="non-terminal residue" evidence="1">
    <location>
        <position position="1"/>
    </location>
</feature>
<dbReference type="AlphaFoldDB" id="X0YIK9"/>
<dbReference type="EMBL" id="BARS01054244">
    <property type="protein sequence ID" value="GAG46972.1"/>
    <property type="molecule type" value="Genomic_DNA"/>
</dbReference>
<comment type="caution">
    <text evidence="1">The sequence shown here is derived from an EMBL/GenBank/DDBJ whole genome shotgun (WGS) entry which is preliminary data.</text>
</comment>
<protein>
    <recommendedName>
        <fullName evidence="2">Gfo/Idh/MocA-like oxidoreductase C-terminal domain-containing protein</fullName>
    </recommendedName>
</protein>
<reference evidence="1" key="1">
    <citation type="journal article" date="2014" name="Front. Microbiol.">
        <title>High frequency of phylogenetically diverse reductive dehalogenase-homologous genes in deep subseafloor sedimentary metagenomes.</title>
        <authorList>
            <person name="Kawai M."/>
            <person name="Futagami T."/>
            <person name="Toyoda A."/>
            <person name="Takaki Y."/>
            <person name="Nishi S."/>
            <person name="Hori S."/>
            <person name="Arai W."/>
            <person name="Tsubouchi T."/>
            <person name="Morono Y."/>
            <person name="Uchiyama I."/>
            <person name="Ito T."/>
            <person name="Fujiyama A."/>
            <person name="Inagaki F."/>
            <person name="Takami H."/>
        </authorList>
    </citation>
    <scope>NUCLEOTIDE SEQUENCE</scope>
    <source>
        <strain evidence="1">Expedition CK06-06</strain>
    </source>
</reference>